<organism evidence="3 4">
    <name type="scientific">Anabarilius grahami</name>
    <name type="common">Kanglang fish</name>
    <name type="synonym">Barilius grahami</name>
    <dbReference type="NCBI Taxonomy" id="495550"/>
    <lineage>
        <taxon>Eukaryota</taxon>
        <taxon>Metazoa</taxon>
        <taxon>Chordata</taxon>
        <taxon>Craniata</taxon>
        <taxon>Vertebrata</taxon>
        <taxon>Euteleostomi</taxon>
        <taxon>Actinopterygii</taxon>
        <taxon>Neopterygii</taxon>
        <taxon>Teleostei</taxon>
        <taxon>Ostariophysi</taxon>
        <taxon>Cypriniformes</taxon>
        <taxon>Xenocyprididae</taxon>
        <taxon>Xenocypridinae</taxon>
        <taxon>Xenocypridinae incertae sedis</taxon>
        <taxon>Anabarilius</taxon>
    </lineage>
</organism>
<feature type="compositionally biased region" description="Basic and acidic residues" evidence="1">
    <location>
        <begin position="137"/>
        <end position="147"/>
    </location>
</feature>
<feature type="region of interest" description="Disordered" evidence="1">
    <location>
        <begin position="80"/>
        <end position="105"/>
    </location>
</feature>
<reference evidence="3 4" key="1">
    <citation type="submission" date="2018-10" db="EMBL/GenBank/DDBJ databases">
        <title>Genome assembly for a Yunnan-Guizhou Plateau 3E fish, Anabarilius grahami (Regan), and its evolutionary and genetic applications.</title>
        <authorList>
            <person name="Jiang W."/>
        </authorList>
    </citation>
    <scope>NUCLEOTIDE SEQUENCE [LARGE SCALE GENOMIC DNA]</scope>
    <source>
        <strain evidence="3">AG-KIZ</strain>
        <tissue evidence="3">Muscle</tissue>
    </source>
</reference>
<comment type="caution">
    <text evidence="3">The sequence shown here is derived from an EMBL/GenBank/DDBJ whole genome shotgun (WGS) entry which is preliminary data.</text>
</comment>
<feature type="signal peptide" evidence="2">
    <location>
        <begin position="1"/>
        <end position="19"/>
    </location>
</feature>
<sequence>MRAFRGLWWLFGFSAPVKAISPATDEKLDSPKDRPCRTVRKRLHRATRLLLAILPRRIQSALGYPVCTSIGCAVSPEVRCSPTKPCGKGSKRKQDDLDEEEEVEQQSWVEALNQELAEEDHVADPDYEPSAVETDSEEYRSHNDTESDLEIEKGVVVIKDLGTSVRGSSSHIVFMNHIVSRLQRLPYVSAVGWTLPAGRRKQYMHEPEASSESAFACNSNFERFDKTIDISTDSFSHDTEGKKGSVALLCFVHFKQIIAYFATVALRELSRLLVFGCISGISAVVALPRPPSRKPQPFTSSLFEPSPQLMLVDIEDEENEYVYTGITIRASDLLKSDRPQMRQADIKLRKMVAWMEKDSKVQEEAWASEVVKVQGFEEEDGDPSEMGDSKAIQGHSDDASQIDELMMKLFCVTSPDGPKNETQHNVSVQKKCKRKVPLVLFTWAEEKAKKKEEKKKIKEKAQREIELLLERYMNDPKRSTSTTASTTPPDADHHPSLP</sequence>
<accession>A0A3N0Y4L6</accession>
<evidence type="ECO:0000256" key="2">
    <source>
        <dbReference type="SAM" id="SignalP"/>
    </source>
</evidence>
<keyword evidence="2" id="KW-0732">Signal</keyword>
<feature type="compositionally biased region" description="Low complexity" evidence="1">
    <location>
        <begin position="479"/>
        <end position="489"/>
    </location>
</feature>
<feature type="region of interest" description="Disordered" evidence="1">
    <location>
        <begin position="118"/>
        <end position="147"/>
    </location>
</feature>
<proteinExistence type="predicted"/>
<feature type="region of interest" description="Disordered" evidence="1">
    <location>
        <begin position="470"/>
        <end position="498"/>
    </location>
</feature>
<dbReference type="Proteomes" id="UP000281406">
    <property type="component" value="Unassembled WGS sequence"/>
</dbReference>
<keyword evidence="4" id="KW-1185">Reference proteome</keyword>
<dbReference type="EMBL" id="RJVU01053127">
    <property type="protein sequence ID" value="ROL40800.1"/>
    <property type="molecule type" value="Genomic_DNA"/>
</dbReference>
<evidence type="ECO:0000313" key="3">
    <source>
        <dbReference type="EMBL" id="ROL40800.1"/>
    </source>
</evidence>
<feature type="chain" id="PRO_5018167001" evidence="2">
    <location>
        <begin position="20"/>
        <end position="498"/>
    </location>
</feature>
<dbReference type="AlphaFoldDB" id="A0A3N0Y4L6"/>
<dbReference type="OrthoDB" id="8946322at2759"/>
<protein>
    <submittedName>
        <fullName evidence="3">Uncharacterized protein</fullName>
    </submittedName>
</protein>
<gene>
    <name evidence="3" type="ORF">DPX16_9794</name>
</gene>
<evidence type="ECO:0000256" key="1">
    <source>
        <dbReference type="SAM" id="MobiDB-lite"/>
    </source>
</evidence>
<evidence type="ECO:0000313" key="4">
    <source>
        <dbReference type="Proteomes" id="UP000281406"/>
    </source>
</evidence>
<name>A0A3N0Y4L6_ANAGA</name>